<name>A0ABT8D2L2_9RHOB</name>
<evidence type="ECO:0000313" key="3">
    <source>
        <dbReference type="Proteomes" id="UP001243846"/>
    </source>
</evidence>
<comment type="caution">
    <text evidence="2">The sequence shown here is derived from an EMBL/GenBank/DDBJ whole genome shotgun (WGS) entry which is preliminary data.</text>
</comment>
<protein>
    <recommendedName>
        <fullName evidence="4">TonB C-terminal domain-containing protein</fullName>
    </recommendedName>
</protein>
<evidence type="ECO:0008006" key="4">
    <source>
        <dbReference type="Google" id="ProtNLM"/>
    </source>
</evidence>
<organism evidence="2 3">
    <name type="scientific">Paracoccus cavernae</name>
    <dbReference type="NCBI Taxonomy" id="1571207"/>
    <lineage>
        <taxon>Bacteria</taxon>
        <taxon>Pseudomonadati</taxon>
        <taxon>Pseudomonadota</taxon>
        <taxon>Alphaproteobacteria</taxon>
        <taxon>Rhodobacterales</taxon>
        <taxon>Paracoccaceae</taxon>
        <taxon>Paracoccus</taxon>
    </lineage>
</organism>
<keyword evidence="3" id="KW-1185">Reference proteome</keyword>
<sequence>MMPAMRLVLILVLVLTGQTLAAARGQAQIAGEMVLCAGEFTMRVTVDAEGNPVERVTICPDMAPSLMQAVALGADFTPPERAAHAFRPRPLTLSHAEPEAIPAQARDPPFLSAI</sequence>
<reference evidence="3" key="1">
    <citation type="journal article" date="2019" name="Int. J. Syst. Evol. Microbiol.">
        <title>The Global Catalogue of Microorganisms (GCM) 10K type strain sequencing project: providing services to taxonomists for standard genome sequencing and annotation.</title>
        <authorList>
            <consortium name="The Broad Institute Genomics Platform"/>
            <consortium name="The Broad Institute Genome Sequencing Center for Infectious Disease"/>
            <person name="Wu L."/>
            <person name="Ma J."/>
        </authorList>
    </citation>
    <scope>NUCLEOTIDE SEQUENCE [LARGE SCALE GENOMIC DNA]</scope>
    <source>
        <strain evidence="3">CECT 8482</strain>
    </source>
</reference>
<evidence type="ECO:0000256" key="1">
    <source>
        <dbReference type="SAM" id="SignalP"/>
    </source>
</evidence>
<dbReference type="Proteomes" id="UP001243846">
    <property type="component" value="Unassembled WGS sequence"/>
</dbReference>
<accession>A0ABT8D2L2</accession>
<feature type="signal peptide" evidence="1">
    <location>
        <begin position="1"/>
        <end position="21"/>
    </location>
</feature>
<proteinExistence type="predicted"/>
<dbReference type="EMBL" id="JAUFRC010000001">
    <property type="protein sequence ID" value="MDN3710775.1"/>
    <property type="molecule type" value="Genomic_DNA"/>
</dbReference>
<feature type="chain" id="PRO_5046116175" description="TonB C-terminal domain-containing protein" evidence="1">
    <location>
        <begin position="22"/>
        <end position="114"/>
    </location>
</feature>
<gene>
    <name evidence="2" type="ORF">QWZ10_01070</name>
</gene>
<evidence type="ECO:0000313" key="2">
    <source>
        <dbReference type="EMBL" id="MDN3710775.1"/>
    </source>
</evidence>
<keyword evidence="1" id="KW-0732">Signal</keyword>